<reference evidence="1" key="1">
    <citation type="submission" date="2020-11" db="EMBL/GenBank/DDBJ databases">
        <authorList>
            <consortium name="DOE Joint Genome Institute"/>
            <person name="Ahrendt S."/>
            <person name="Riley R."/>
            <person name="Andreopoulos W."/>
            <person name="Labutti K."/>
            <person name="Pangilinan J."/>
            <person name="Ruiz-Duenas F.J."/>
            <person name="Barrasa J.M."/>
            <person name="Sanchez-Garcia M."/>
            <person name="Camarero S."/>
            <person name="Miyauchi S."/>
            <person name="Serrano A."/>
            <person name="Linde D."/>
            <person name="Babiker R."/>
            <person name="Drula E."/>
            <person name="Ayuso-Fernandez I."/>
            <person name="Pacheco R."/>
            <person name="Padilla G."/>
            <person name="Ferreira P."/>
            <person name="Barriuso J."/>
            <person name="Kellner H."/>
            <person name="Castanera R."/>
            <person name="Alfaro M."/>
            <person name="Ramirez L."/>
            <person name="Pisabarro A.G."/>
            <person name="Kuo A."/>
            <person name="Tritt A."/>
            <person name="Lipzen A."/>
            <person name="He G."/>
            <person name="Yan M."/>
            <person name="Ng V."/>
            <person name="Cullen D."/>
            <person name="Martin F."/>
            <person name="Rosso M.-N."/>
            <person name="Henrissat B."/>
            <person name="Hibbett D."/>
            <person name="Martinez A.T."/>
            <person name="Grigoriev I.V."/>
        </authorList>
    </citation>
    <scope>NUCLEOTIDE SEQUENCE</scope>
    <source>
        <strain evidence="1">CBS 247.69</strain>
    </source>
</reference>
<comment type="caution">
    <text evidence="1">The sequence shown here is derived from an EMBL/GenBank/DDBJ whole genome shotgun (WGS) entry which is preliminary data.</text>
</comment>
<dbReference type="Gene3D" id="1.20.1280.50">
    <property type="match status" value="1"/>
</dbReference>
<dbReference type="EMBL" id="MU150400">
    <property type="protein sequence ID" value="KAF9456846.1"/>
    <property type="molecule type" value="Genomic_DNA"/>
</dbReference>
<keyword evidence="2" id="KW-1185">Reference proteome</keyword>
<proteinExistence type="predicted"/>
<evidence type="ECO:0000313" key="1">
    <source>
        <dbReference type="EMBL" id="KAF9456846.1"/>
    </source>
</evidence>
<dbReference type="Proteomes" id="UP000807353">
    <property type="component" value="Unassembled WGS sequence"/>
</dbReference>
<accession>A0A9P6C919</accession>
<organism evidence="1 2">
    <name type="scientific">Collybia nuda</name>
    <dbReference type="NCBI Taxonomy" id="64659"/>
    <lineage>
        <taxon>Eukaryota</taxon>
        <taxon>Fungi</taxon>
        <taxon>Dikarya</taxon>
        <taxon>Basidiomycota</taxon>
        <taxon>Agaricomycotina</taxon>
        <taxon>Agaricomycetes</taxon>
        <taxon>Agaricomycetidae</taxon>
        <taxon>Agaricales</taxon>
        <taxon>Tricholomatineae</taxon>
        <taxon>Clitocybaceae</taxon>
        <taxon>Collybia</taxon>
    </lineage>
</organism>
<protein>
    <recommendedName>
        <fullName evidence="3">F-box domain-containing protein</fullName>
    </recommendedName>
</protein>
<name>A0A9P6C919_9AGAR</name>
<dbReference type="AlphaFoldDB" id="A0A9P6C919"/>
<evidence type="ECO:0000313" key="2">
    <source>
        <dbReference type="Proteomes" id="UP000807353"/>
    </source>
</evidence>
<sequence length="465" mass="53052">MSKEITETIFYSHFNSETTSLSALRPHETLPVEILAEIFLHCVEGSFVLPLERGDRFERRRQLPWALGRVCSRWKHVMLNEPRLWNRVRIPHSSLSLQECKTNHYVNMTELLFSRSGQLPLIYSTSLIGFEPHKEANPLPNLLIPYANRFREISVQSSYFWLRSILHLSSGLFENLERLTLAFHIHYFNDNTITTISLNDAFSASCRLQYLRLEARHDTILFDPSSMYMSCGQLKDVIFQGLLVSPAKGLRFLEHHINLIECTLDLDHNVTQLATGRQVILSQLKSLTLRIENNNFSAVLASLTLPSLQKLAVETHGLGTWWAQDELLGMLERSSCQLELFHTTLYIQAENLITLLEGMVTIKTFSVPSSTIPDAMMVAMARNELAPSLGALYCIIGSVNLFLNLVEARWAQSHTDASSFFGLRAATVYFRNTRNAITSSPAWVRYQTLQPTFFQQGRDIVLTAR</sequence>
<dbReference type="OrthoDB" id="2269034at2759"/>
<evidence type="ECO:0008006" key="3">
    <source>
        <dbReference type="Google" id="ProtNLM"/>
    </source>
</evidence>
<gene>
    <name evidence="1" type="ORF">BDZ94DRAFT_1314757</name>
</gene>